<evidence type="ECO:0000313" key="3">
    <source>
        <dbReference type="EMBL" id="AST92999.1"/>
    </source>
</evidence>
<dbReference type="EMBL" id="CP018866">
    <property type="protein sequence ID" value="AST92999.1"/>
    <property type="molecule type" value="Genomic_DNA"/>
</dbReference>
<dbReference type="STRING" id="1314751.GCA_001591425_00816"/>
<dbReference type="InterPro" id="IPR030392">
    <property type="entry name" value="S74_ICA"/>
</dbReference>
<protein>
    <recommendedName>
        <fullName evidence="2">Peptidase S74 domain-containing protein</fullName>
    </recommendedName>
</protein>
<accession>A0A223KU40</accession>
<feature type="coiled-coil region" evidence="1">
    <location>
        <begin position="710"/>
        <end position="737"/>
    </location>
</feature>
<dbReference type="InterPro" id="IPR007119">
    <property type="entry name" value="Phage_tail_spike_N"/>
</dbReference>
<dbReference type="NCBIfam" id="TIGR01665">
    <property type="entry name" value="put_anti_recept"/>
    <property type="match status" value="1"/>
</dbReference>
<feature type="domain" description="Peptidase S74" evidence="2">
    <location>
        <begin position="1090"/>
        <end position="1194"/>
    </location>
</feature>
<keyword evidence="4" id="KW-1185">Reference proteome</keyword>
<feature type="coiled-coil region" evidence="1">
    <location>
        <begin position="1163"/>
        <end position="1190"/>
    </location>
</feature>
<organism evidence="3 4">
    <name type="scientific">Sutcliffiella cohnii</name>
    <dbReference type="NCBI Taxonomy" id="33932"/>
    <lineage>
        <taxon>Bacteria</taxon>
        <taxon>Bacillati</taxon>
        <taxon>Bacillota</taxon>
        <taxon>Bacilli</taxon>
        <taxon>Bacillales</taxon>
        <taxon>Bacillaceae</taxon>
        <taxon>Sutcliffiella</taxon>
    </lineage>
</organism>
<dbReference type="Proteomes" id="UP000215224">
    <property type="component" value="Chromosome"/>
</dbReference>
<dbReference type="AlphaFoldDB" id="A0A223KU40"/>
<feature type="coiled-coil region" evidence="1">
    <location>
        <begin position="408"/>
        <end position="442"/>
    </location>
</feature>
<sequence length="1194" mass="132377">MSQIHITDGLSDRILASITSKHILNDEHRKSLKDTLETFDFTTFADKKFSEHLGKHNRVVIPDEDGTYQEFVIQEAGKYRGSDGFLKAEIYTSATYLLLKKAGVISPQTLPAQTASMAVVFACYGTEWQPGNISFAGIRTIHIESHTNPYSLLKKISSEFGLELRFRIEVDGNKIIGRFVDLLPRIGVWQGREVEFGRDLLSIRRKEKTDKLVTALLGIGPEREDGTRLEVFVEDKEALERWGRRGQHLVETYEPQTTDENMSLERLTTLTQMELKERVNALVEYEGEIADLEHVPGMENKKIRFGDTIKIKDTTFSPPLYLEARIHTQVRSIVDKSKKHVELGDFIEFTEEEVNAIWKSLQAQIKQKVSMMDVLEVTYTKETIDSKDESVYHDGTHYADVVSDTAKTEAINAAAEDATQKANQAEQNAKNYSVSKEVYEAKVNEIMTNLADKANLDYVDGQLFLKADSSLVNEINNTVNDLVNVSDILLLRVSDNESALTEHGGRITSITQEIDTIEGRLSLTIEELSTLDGTVQNQQIQINANASAIALKASQDELDTVSGNVSSLSAEVNVIAGKVELKAEQSALETLEGEVTAVSNNLTSLTVDVNSISQNVSSLNQTVDGHTTEISSLESARIQLASEIEQRVSKMDYEVDQEGIINRLDSAESRITQTETEINSKVEQTTFNALEGRVETAEGEISTMAGQLILKASSESVTELETRMRSAEIELNGLNGEISLKVNKDEVISAINLSPESVKILSRNIDLVGAVTVLSDITNDLGSITAGEINGIDINGVRINGSEFVTSGSTIGTLLLKEGYMISESIVDGNNHREMTEINSGLVKVSLVHGENRTYSHGITIKPSSINLDNPHGIGVYLYAGYMSGASFLFEDDYNSTVRFEPKWETVQEQIVGPDGTKYIYKDKITGANISSTVGDINILNSIRLSGASTLFIGSGGINFGTSGHIHKTTWLDISGEYLRVGRFANVPSEWRLDIMRGNNSNDVSHRFRGQGDSFVNNISGNFGVGTSSPQYKLDVAGDVNVQGYSVRTGTVVNDWSNILYLRTNQQVRVTNINDTGYNSIRASSFVPDSSVQYKDNIKVFDEDALAIVKDNQVFTYHLKSNLEQGIYDKRKVGFISEMVHSIMRDEDGVDPYSILSILWKAFQQQQDIIENQEKRIDDLELMMAYSSDESYAA</sequence>
<name>A0A223KU40_9BACI</name>
<proteinExistence type="predicted"/>
<gene>
    <name evidence="3" type="ORF">BC6307_17890</name>
</gene>
<evidence type="ECO:0000259" key="2">
    <source>
        <dbReference type="PROSITE" id="PS51688"/>
    </source>
</evidence>
<keyword evidence="1" id="KW-0175">Coiled coil</keyword>
<dbReference type="PROSITE" id="PS51688">
    <property type="entry name" value="ICA"/>
    <property type="match status" value="1"/>
</dbReference>
<evidence type="ECO:0000256" key="1">
    <source>
        <dbReference type="SAM" id="Coils"/>
    </source>
</evidence>
<evidence type="ECO:0000313" key="4">
    <source>
        <dbReference type="Proteomes" id="UP000215224"/>
    </source>
</evidence>
<reference evidence="3 4" key="1">
    <citation type="submission" date="2016-12" db="EMBL/GenBank/DDBJ databases">
        <title>The whole genome sequencing and assembly of Bacillus cohnii DSM 6307T strain.</title>
        <authorList>
            <person name="Lee Y.-J."/>
            <person name="Yi H."/>
            <person name="Bahn Y.-S."/>
            <person name="Kim J.F."/>
            <person name="Lee D.-W."/>
        </authorList>
    </citation>
    <scope>NUCLEOTIDE SEQUENCE [LARGE SCALE GENOMIC DNA]</scope>
    <source>
        <strain evidence="3 4">DSM 6307</strain>
    </source>
</reference>
<dbReference type="KEGG" id="bcoh:BC6307_17890"/>
<dbReference type="RefSeq" id="WP_066412465.1">
    <property type="nucleotide sequence ID" value="NZ_CP018866.1"/>
</dbReference>
<dbReference type="Gene3D" id="1.10.287.1490">
    <property type="match status" value="1"/>
</dbReference>